<proteinExistence type="predicted"/>
<sequence length="122" mass="14327">MPLSRPLLHTGPTQICRGQHAHGPPRRETLFLGCTHKPGYEYVLLPVWDFSSHRSLMSKHECTLHDGLCLELDPSYLDDSMPRHTLRNRDRVRETPTNETWDEIYGLFPDRSHSNPFMYQRQ</sequence>
<evidence type="ECO:0000313" key="2">
    <source>
        <dbReference type="Proteomes" id="UP000037136"/>
    </source>
</evidence>
<gene>
    <name evidence="1" type="ORF">XA68_15141</name>
</gene>
<reference evidence="1 2" key="2">
    <citation type="journal article" date="2017" name="Sci. Rep.">
        <title>Ant-infecting Ophiocordyceps genomes reveal a high diversity of potential behavioral manipulation genes and a possible major role for enterotoxins.</title>
        <authorList>
            <person name="de Bekker C."/>
            <person name="Ohm R.A."/>
            <person name="Evans H.C."/>
            <person name="Brachmann A."/>
            <person name="Hughes D.P."/>
        </authorList>
    </citation>
    <scope>NUCLEOTIDE SEQUENCE [LARGE SCALE GENOMIC DNA]</scope>
    <source>
        <strain evidence="1 2">SC16a</strain>
    </source>
</reference>
<keyword evidence="2" id="KW-1185">Reference proteome</keyword>
<evidence type="ECO:0000313" key="1">
    <source>
        <dbReference type="EMBL" id="PFH57380.1"/>
    </source>
</evidence>
<comment type="caution">
    <text evidence="1">The sequence shown here is derived from an EMBL/GenBank/DDBJ whole genome shotgun (WGS) entry which is preliminary data.</text>
</comment>
<dbReference type="Proteomes" id="UP000037136">
    <property type="component" value="Unassembled WGS sequence"/>
</dbReference>
<reference evidence="1 2" key="1">
    <citation type="journal article" date="2015" name="BMC Genomics">
        <title>Gene expression during zombie ant biting behavior reflects the complexity underlying fungal parasitic behavioral manipulation.</title>
        <authorList>
            <person name="de Bekker C."/>
            <person name="Ohm R.A."/>
            <person name="Loreto R.G."/>
            <person name="Sebastian A."/>
            <person name="Albert I."/>
            <person name="Merrow M."/>
            <person name="Brachmann A."/>
            <person name="Hughes D.P."/>
        </authorList>
    </citation>
    <scope>NUCLEOTIDE SEQUENCE [LARGE SCALE GENOMIC DNA]</scope>
    <source>
        <strain evidence="1 2">SC16a</strain>
    </source>
</reference>
<protein>
    <submittedName>
        <fullName evidence="1">Uncharacterized protein</fullName>
    </submittedName>
</protein>
<dbReference type="AlphaFoldDB" id="A0A2A9P946"/>
<name>A0A2A9P946_OPHUN</name>
<dbReference type="EMBL" id="LAZP02000416">
    <property type="protein sequence ID" value="PFH57380.1"/>
    <property type="molecule type" value="Genomic_DNA"/>
</dbReference>
<accession>A0A2A9P946</accession>
<organism evidence="1 2">
    <name type="scientific">Ophiocordyceps unilateralis</name>
    <name type="common">Zombie-ant fungus</name>
    <name type="synonym">Torrubia unilateralis</name>
    <dbReference type="NCBI Taxonomy" id="268505"/>
    <lineage>
        <taxon>Eukaryota</taxon>
        <taxon>Fungi</taxon>
        <taxon>Dikarya</taxon>
        <taxon>Ascomycota</taxon>
        <taxon>Pezizomycotina</taxon>
        <taxon>Sordariomycetes</taxon>
        <taxon>Hypocreomycetidae</taxon>
        <taxon>Hypocreales</taxon>
        <taxon>Ophiocordycipitaceae</taxon>
        <taxon>Ophiocordyceps</taxon>
    </lineage>
</organism>